<evidence type="ECO:0000313" key="5">
    <source>
        <dbReference type="Proteomes" id="UP000679307"/>
    </source>
</evidence>
<feature type="compositionally biased region" description="Low complexity" evidence="1">
    <location>
        <begin position="600"/>
        <end position="615"/>
    </location>
</feature>
<keyword evidence="4" id="KW-0012">Acyltransferase</keyword>
<gene>
    <name evidence="4" type="primary">tgpA</name>
    <name evidence="4" type="ORF">ENKNEFLB_03224</name>
</gene>
<feature type="transmembrane region" description="Helical" evidence="2">
    <location>
        <begin position="62"/>
        <end position="81"/>
    </location>
</feature>
<keyword evidence="2" id="KW-0472">Membrane</keyword>
<evidence type="ECO:0000256" key="1">
    <source>
        <dbReference type="SAM" id="MobiDB-lite"/>
    </source>
</evidence>
<keyword evidence="2" id="KW-0812">Transmembrane</keyword>
<dbReference type="GO" id="GO:0003810">
    <property type="term" value="F:protein-glutamine gamma-glutamyltransferase activity"/>
    <property type="evidence" value="ECO:0007669"/>
    <property type="project" value="UniProtKB-EC"/>
</dbReference>
<keyword evidence="5" id="KW-1185">Reference proteome</keyword>
<dbReference type="SMART" id="SM00460">
    <property type="entry name" value="TGc"/>
    <property type="match status" value="1"/>
</dbReference>
<feature type="domain" description="Transglutaminase-like" evidence="3">
    <location>
        <begin position="486"/>
        <end position="556"/>
    </location>
</feature>
<feature type="compositionally biased region" description="Basic and acidic residues" evidence="1">
    <location>
        <begin position="587"/>
        <end position="599"/>
    </location>
</feature>
<feature type="transmembrane region" description="Helical" evidence="2">
    <location>
        <begin position="154"/>
        <end position="183"/>
    </location>
</feature>
<dbReference type="EMBL" id="CP075371">
    <property type="protein sequence ID" value="QVT80823.1"/>
    <property type="molecule type" value="Genomic_DNA"/>
</dbReference>
<keyword evidence="2" id="KW-1133">Transmembrane helix</keyword>
<dbReference type="PANTHER" id="PTHR42736:SF1">
    <property type="entry name" value="PROTEIN-GLUTAMINE GAMMA-GLUTAMYLTRANSFERASE"/>
    <property type="match status" value="1"/>
</dbReference>
<reference evidence="4 5" key="1">
    <citation type="submission" date="2021-05" db="EMBL/GenBank/DDBJ databases">
        <title>Complete genome of Nocardioides aquaticus KCTC 9944T isolated from meromictic and hypersaline Ekho Lake, Antarctica.</title>
        <authorList>
            <person name="Hwang K."/>
            <person name="Kim K.M."/>
            <person name="Choe H."/>
        </authorList>
    </citation>
    <scope>NUCLEOTIDE SEQUENCE [LARGE SCALE GENOMIC DNA]</scope>
    <source>
        <strain evidence="4 5">KCTC 9944</strain>
    </source>
</reference>
<feature type="compositionally biased region" description="Basic and acidic residues" evidence="1">
    <location>
        <begin position="812"/>
        <end position="837"/>
    </location>
</feature>
<dbReference type="EC" id="2.3.2.13" evidence="4"/>
<dbReference type="Pfam" id="PF11992">
    <property type="entry name" value="TgpA_N"/>
    <property type="match status" value="1"/>
</dbReference>
<evidence type="ECO:0000313" key="4">
    <source>
        <dbReference type="EMBL" id="QVT80823.1"/>
    </source>
</evidence>
<feature type="region of interest" description="Disordered" evidence="1">
    <location>
        <begin position="553"/>
        <end position="615"/>
    </location>
</feature>
<dbReference type="InterPro" id="IPR052901">
    <property type="entry name" value="Bact_TGase-like"/>
</dbReference>
<feature type="region of interest" description="Disordered" evidence="1">
    <location>
        <begin position="708"/>
        <end position="866"/>
    </location>
</feature>
<accession>A0ABX8EPV5</accession>
<dbReference type="PANTHER" id="PTHR42736">
    <property type="entry name" value="PROTEIN-GLUTAMINE GAMMA-GLUTAMYLTRANSFERASE"/>
    <property type="match status" value="1"/>
</dbReference>
<proteinExistence type="predicted"/>
<dbReference type="Proteomes" id="UP000679307">
    <property type="component" value="Chromosome"/>
</dbReference>
<feature type="compositionally biased region" description="Low complexity" evidence="1">
    <location>
        <begin position="847"/>
        <end position="866"/>
    </location>
</feature>
<feature type="transmembrane region" description="Helical" evidence="2">
    <location>
        <begin position="621"/>
        <end position="642"/>
    </location>
</feature>
<feature type="transmembrane region" description="Helical" evidence="2">
    <location>
        <begin position="123"/>
        <end position="142"/>
    </location>
</feature>
<feature type="compositionally biased region" description="Basic and acidic residues" evidence="1">
    <location>
        <begin position="786"/>
        <end position="797"/>
    </location>
</feature>
<organism evidence="4 5">
    <name type="scientific">Nocardioides aquaticus</name>
    <dbReference type="NCBI Taxonomy" id="160826"/>
    <lineage>
        <taxon>Bacteria</taxon>
        <taxon>Bacillati</taxon>
        <taxon>Actinomycetota</taxon>
        <taxon>Actinomycetes</taxon>
        <taxon>Propionibacteriales</taxon>
        <taxon>Nocardioidaceae</taxon>
        <taxon>Nocardioides</taxon>
    </lineage>
</organism>
<feature type="compositionally biased region" description="Polar residues" evidence="1">
    <location>
        <begin position="764"/>
        <end position="778"/>
    </location>
</feature>
<evidence type="ECO:0000259" key="3">
    <source>
        <dbReference type="SMART" id="SM00460"/>
    </source>
</evidence>
<protein>
    <submittedName>
        <fullName evidence="4">Protein-glutamine gamma-glutamyltransferase</fullName>
        <ecNumber evidence="4">2.3.2.13</ecNumber>
    </submittedName>
</protein>
<keyword evidence="4" id="KW-0808">Transferase</keyword>
<dbReference type="InterPro" id="IPR021878">
    <property type="entry name" value="TgpA_N"/>
</dbReference>
<evidence type="ECO:0000256" key="2">
    <source>
        <dbReference type="SAM" id="Phobius"/>
    </source>
</evidence>
<feature type="transmembrane region" description="Helical" evidence="2">
    <location>
        <begin position="36"/>
        <end position="55"/>
    </location>
</feature>
<name>A0ABX8EPV5_9ACTN</name>
<dbReference type="InterPro" id="IPR002931">
    <property type="entry name" value="Transglutaminase-like"/>
</dbReference>
<sequence>MSTRPTGSRVGLALTGVLTVWVSALSWRGFTEAWPAALVPLLGIGAVIALSGALLRRLAVPGVLVVLAQVLLGVGTSSLVLTGSPVPLGAAGSDLALSFTQALDSSTRYAAPVPAGVPGIEPLLIVGGLGCLLLVDVLACTLRRVPLAGLPLLAVYSVPVGILGTGASWWVFVAAAAGFLLMLHLDAGDAVTRWGRALADPEDDRAADSAGFGVRTGAATAGAGALGAGAVALAVVLPLALPALDLDLLGGGTGSGGDGEILVTNPMVDLRRDLKQGRDLPLVRIRTDDPDPAYLRISVLANFTENEWTAGDRSVPGNQVADGALPPLEGLDPGVPREAYGYEVQVTDALSSTWLPTQAPVSRVEAPGDWRFDTSTVDFIAASDDLTTSGLSYEMTAVEPQVEAAELAEAPAERGEVDSRFLQLPAGLPPVVGSLTNDVTAGLANNFDRAVALQDFFRTDGGFTYSLAQSENGNGADELAAFLTPGPDGRVGYCEQFASAMAVMARQVGIPSRVAVGFLAPSRLPDGRWEYSSRDLHAWPELYFPGAGWTRFEPTPPQRAADVPDYTAGDQAPEQLPEAPEAGPDAARGDEADRAENRPQPEVAEQPAAAPAAESSGPWRAVGLVGLPVALVALVLLVPGAVRRRRRERRLAGDVVEGWDELRDTAVDLDVPWPDDRSPREVRAAVSRHLGTTTDLDVVVAAVERASYASPGPGGRRPTPGSPPPSVPAWTPCRSARRRAAGAAPGGGRGPWSPAVDGAGGRAQTATSPPTAPWQSSCADLAVRSGRPDPEVEDRQKPLPSRRRRQRCSMRSMKEPDGREAPLPEPGVRPRDLRGFSERPPSMTARPGLPAPGAAPEASSGTRTCG</sequence>
<dbReference type="Pfam" id="PF01841">
    <property type="entry name" value="Transglut_core"/>
    <property type="match status" value="1"/>
</dbReference>